<organism evidence="2 3">
    <name type="scientific">Paenibacillus arenilitoris</name>
    <dbReference type="NCBI Taxonomy" id="2772299"/>
    <lineage>
        <taxon>Bacteria</taxon>
        <taxon>Bacillati</taxon>
        <taxon>Bacillota</taxon>
        <taxon>Bacilli</taxon>
        <taxon>Bacillales</taxon>
        <taxon>Paenibacillaceae</taxon>
        <taxon>Paenibacillus</taxon>
    </lineage>
</organism>
<gene>
    <name evidence="2" type="ORF">IDH41_24175</name>
</gene>
<name>A0A927CQH6_9BACL</name>
<dbReference type="Proteomes" id="UP000632125">
    <property type="component" value="Unassembled WGS sequence"/>
</dbReference>
<accession>A0A927CQH6</accession>
<dbReference type="Gene3D" id="3.40.50.150">
    <property type="entry name" value="Vaccinia Virus protein VP39"/>
    <property type="match status" value="1"/>
</dbReference>
<keyword evidence="2" id="KW-0489">Methyltransferase</keyword>
<evidence type="ECO:0000313" key="3">
    <source>
        <dbReference type="Proteomes" id="UP000632125"/>
    </source>
</evidence>
<dbReference type="SUPFAM" id="SSF53335">
    <property type="entry name" value="S-adenosyl-L-methionine-dependent methyltransferases"/>
    <property type="match status" value="1"/>
</dbReference>
<dbReference type="Pfam" id="PF13649">
    <property type="entry name" value="Methyltransf_25"/>
    <property type="match status" value="1"/>
</dbReference>
<proteinExistence type="predicted"/>
<dbReference type="AlphaFoldDB" id="A0A927CQH6"/>
<dbReference type="InterPro" id="IPR029063">
    <property type="entry name" value="SAM-dependent_MTases_sf"/>
</dbReference>
<protein>
    <submittedName>
        <fullName evidence="2">Class I SAM-dependent methyltransferase</fullName>
    </submittedName>
</protein>
<sequence>MNDFFNASIWEDAWKNDSDTVVNKMRRAGIDPARSFDHKAKTFNEQSFNEEGRKRTQRIMNWLEGQGVQFENNSILDIGAASGVFSVPFAEQGAQVTAVETSPPQIELLEKNISKFAEDQVKIISEKFEDIDVKTKGWNQAFDLVFVSMCPVIHDWQSVEKVLQCARKFCYISMPINPAEHSLVSEVWPLITGQTFHTKPMEMGYLLHLLYLKGYAYESLITWETKTTEVTREAALQETMTWLRHHHLPTDEHEQNRKIINEYLEQAYSSGKVVIRKGGRFGKVLIRLQDRTCIWEKFDFGKSSWESRKIEIPFRSSH</sequence>
<feature type="domain" description="Methyltransferase" evidence="1">
    <location>
        <begin position="75"/>
        <end position="167"/>
    </location>
</feature>
<reference evidence="2" key="1">
    <citation type="submission" date="2020-09" db="EMBL/GenBank/DDBJ databases">
        <title>A novel bacterium of genus Paenibacillus, isolated from South China Sea.</title>
        <authorList>
            <person name="Huang H."/>
            <person name="Mo K."/>
            <person name="Hu Y."/>
        </authorList>
    </citation>
    <scope>NUCLEOTIDE SEQUENCE</scope>
    <source>
        <strain evidence="2">IB182493</strain>
    </source>
</reference>
<dbReference type="EMBL" id="JACXIY010000034">
    <property type="protein sequence ID" value="MBD2871692.1"/>
    <property type="molecule type" value="Genomic_DNA"/>
</dbReference>
<comment type="caution">
    <text evidence="2">The sequence shown here is derived from an EMBL/GenBank/DDBJ whole genome shotgun (WGS) entry which is preliminary data.</text>
</comment>
<dbReference type="InterPro" id="IPR041698">
    <property type="entry name" value="Methyltransf_25"/>
</dbReference>
<dbReference type="CDD" id="cd02440">
    <property type="entry name" value="AdoMet_MTases"/>
    <property type="match status" value="1"/>
</dbReference>
<keyword evidence="3" id="KW-1185">Reference proteome</keyword>
<evidence type="ECO:0000259" key="1">
    <source>
        <dbReference type="Pfam" id="PF13649"/>
    </source>
</evidence>
<evidence type="ECO:0000313" key="2">
    <source>
        <dbReference type="EMBL" id="MBD2871692.1"/>
    </source>
</evidence>
<dbReference type="GO" id="GO:0032259">
    <property type="term" value="P:methylation"/>
    <property type="evidence" value="ECO:0007669"/>
    <property type="project" value="UniProtKB-KW"/>
</dbReference>
<dbReference type="GO" id="GO:0008168">
    <property type="term" value="F:methyltransferase activity"/>
    <property type="evidence" value="ECO:0007669"/>
    <property type="project" value="UniProtKB-KW"/>
</dbReference>
<keyword evidence="2" id="KW-0808">Transferase</keyword>
<dbReference type="RefSeq" id="WP_190865714.1">
    <property type="nucleotide sequence ID" value="NZ_JACXIY010000034.1"/>
</dbReference>